<accession>A0A061RTL6</accession>
<reference evidence="6" key="1">
    <citation type="submission" date="2014-05" db="EMBL/GenBank/DDBJ databases">
        <title>The transcriptome of the halophilic microalga Tetraselmis sp. GSL018 isolated from the Great Salt Lake, Utah.</title>
        <authorList>
            <person name="Jinkerson R.E."/>
            <person name="D'Adamo S."/>
            <person name="Posewitz M.C."/>
        </authorList>
    </citation>
    <scope>NUCLEOTIDE SEQUENCE</scope>
    <source>
        <strain evidence="6">GSL018</strain>
    </source>
</reference>
<dbReference type="SUPFAM" id="SSF48452">
    <property type="entry name" value="TPR-like"/>
    <property type="match status" value="5"/>
</dbReference>
<evidence type="ECO:0000256" key="1">
    <source>
        <dbReference type="ARBA" id="ARBA00022737"/>
    </source>
</evidence>
<dbReference type="Gene3D" id="1.25.40.10">
    <property type="entry name" value="Tetratricopeptide repeat domain"/>
    <property type="match status" value="5"/>
</dbReference>
<feature type="compositionally biased region" description="Low complexity" evidence="4">
    <location>
        <begin position="1200"/>
        <end position="1212"/>
    </location>
</feature>
<dbReference type="Pfam" id="PF17874">
    <property type="entry name" value="TPR_MalT"/>
    <property type="match status" value="1"/>
</dbReference>
<feature type="domain" description="MalT-like TPR region" evidence="5">
    <location>
        <begin position="111"/>
        <end position="338"/>
    </location>
</feature>
<evidence type="ECO:0000256" key="2">
    <source>
        <dbReference type="ARBA" id="ARBA00022803"/>
    </source>
</evidence>
<dbReference type="EMBL" id="GBEZ01009398">
    <property type="protein sequence ID" value="JAC76187.1"/>
    <property type="molecule type" value="Transcribed_RNA"/>
</dbReference>
<evidence type="ECO:0000313" key="6">
    <source>
        <dbReference type="EMBL" id="JAC76187.1"/>
    </source>
</evidence>
<feature type="compositionally biased region" description="Low complexity" evidence="4">
    <location>
        <begin position="1258"/>
        <end position="1268"/>
    </location>
</feature>
<feature type="compositionally biased region" description="Low complexity" evidence="4">
    <location>
        <begin position="1321"/>
        <end position="1331"/>
    </location>
</feature>
<feature type="region of interest" description="Disordered" evidence="4">
    <location>
        <begin position="1258"/>
        <end position="1490"/>
    </location>
</feature>
<name>A0A061RTL6_9CHLO</name>
<keyword evidence="1" id="KW-0677">Repeat</keyword>
<dbReference type="InterPro" id="IPR019734">
    <property type="entry name" value="TPR_rpt"/>
</dbReference>
<evidence type="ECO:0000256" key="4">
    <source>
        <dbReference type="SAM" id="MobiDB-lite"/>
    </source>
</evidence>
<feature type="compositionally biased region" description="Basic and acidic residues" evidence="4">
    <location>
        <begin position="410"/>
        <end position="433"/>
    </location>
</feature>
<feature type="compositionally biased region" description="Polar residues" evidence="4">
    <location>
        <begin position="1478"/>
        <end position="1490"/>
    </location>
</feature>
<feature type="region of interest" description="Disordered" evidence="4">
    <location>
        <begin position="1196"/>
        <end position="1238"/>
    </location>
</feature>
<gene>
    <name evidence="6" type="ORF">TSPGSL018_20896</name>
</gene>
<sequence>MRLQAAVREVQEVLIVVDRTGTCFQEPDVLLHVTASLSGQWRGGAEDPGKLKLLTYGVQHEDARAVAAGMRSAGTSTSSDREGSPGDLGGLAAGGLANLAGGAPGGWAAFQSRLPRVLASAMASLSHFPAEDTTPAGGSLDAASNALVRGVILRSFGDLRGAEGLFHTVLAIRQARLGSDHVQVAHVLNSLANLLRARGKLEEAEPFYQRAFEIAERATGPSCASLIGPLYNWAEILRARGMFEEAEPLYRRCLRLDRHEGASAERAAVLCGLAELGKASGDYEAAEGALREALALVEADPSAAAPSPAAVLRSLASVLRLRGDNQGAAAACRACVQESGGGGSSERLAAAGSLRDLGDALAAAGDLRAAEDAFRRSMDALCGLCGPRDKRAALGKRRLARVLREKGDEREARELEEALREPCDPPPADESRKSQRGAQPSLSARLRAEEGRLAEAEELLRGALARMRERLGAAHPDAARAATELAQVLARRFKLTESKRLYRASLVALEQAPSIDSRAGVAEVATGLAAVLEELGLLREAEASLERALCLVEPEIGAEDPGLAPLLSGSVMLPCDAGQGGRVAAGQDRDPLLRPPPPQSLGGARTWLDSVTAGCAALGVGWCKGGCCAWDTANRGPCERATPGKDRRQRAMSLACHQASARSRAILPIRRRLVGIRLARGRSAGAEAPARRLVRLQEKGGAGAHGTAGSKWRLAEVLCEQGDLDAAASVYEEVVREHQAAGAAADLAETLRRLAEVRVSQDRWDDAAGSLSKALAAAEAAHGAVSKETACVCRSLAKLPAWALLQGNSPSAWKQRAESVEQELARIAEEQISPEMAAAKQLWGRREFEEAEAHYRTALSLAESAVGPRHPLVLGPLTGLVDCLASQGREEESQAFARRCEAATGSPPGDASPAPDASASEGAAPSQPGSRARPADGLISGPERQEAATNDAKGSVLAGDMEAAEATSPEPRMPSPEEDACHGDSTEWPEQEPGGGGMHADVSQPGDGERPDPVQPFEPGGHASGDDSERGPMQHGGADASQGATPPAVGTAPETDAADSTVLDSEVRHLLSGMDFASLEIKLVQFEMEEDLAAAEILCQQYCEARLEQESGGEDAAKAYTRLSSLLLRQLRYEEAHKAASDAAAAAQRACGPDSPEVADALRVMARVMKARCRDDDAEVILARIREIEADLPLSPEDLSAGAAGESHGEGSQPQQHPIPADGILGEPGGQPCAVSATNPELQDGAFDVQAPLADRVSPAAPSAVASEAGERGGAGEADHIRHASRSSSGRELPEVRAAAQRRDPPARPTTSTCTEGAGAGQAPSGPAAAPLRSRLKPLTNANLPKLPAGFPRRRSTDPFSGGKQQPWPQARARRHSENAENLAPAPVGKGGACRRSSADCAGSSSALPPLGPASREATRARAVANLAGQRPPPALQHAAAGPRGGRGLVPTIGGLHQGNQDPGRNAGRYRIRRLPSLSESLGRQKQGLT</sequence>
<dbReference type="InterPro" id="IPR041617">
    <property type="entry name" value="TPR_MalT"/>
</dbReference>
<feature type="compositionally biased region" description="Low complexity" evidence="4">
    <location>
        <begin position="1402"/>
        <end position="1415"/>
    </location>
</feature>
<protein>
    <submittedName>
        <fullName evidence="6">Tpr repeat-containing protein</fullName>
    </submittedName>
</protein>
<organism evidence="6">
    <name type="scientific">Tetraselmis sp. GSL018</name>
    <dbReference type="NCBI Taxonomy" id="582737"/>
    <lineage>
        <taxon>Eukaryota</taxon>
        <taxon>Viridiplantae</taxon>
        <taxon>Chlorophyta</taxon>
        <taxon>core chlorophytes</taxon>
        <taxon>Chlorodendrophyceae</taxon>
        <taxon>Chlorodendrales</taxon>
        <taxon>Chlorodendraceae</taxon>
        <taxon>Tetraselmis</taxon>
    </lineage>
</organism>
<dbReference type="PROSITE" id="PS50005">
    <property type="entry name" value="TPR"/>
    <property type="match status" value="1"/>
</dbReference>
<dbReference type="SMART" id="SM00028">
    <property type="entry name" value="TPR"/>
    <property type="match status" value="9"/>
</dbReference>
<dbReference type="InterPro" id="IPR011990">
    <property type="entry name" value="TPR-like_helical_dom_sf"/>
</dbReference>
<feature type="region of interest" description="Disordered" evidence="4">
    <location>
        <begin position="895"/>
        <end position="1060"/>
    </location>
</feature>
<feature type="region of interest" description="Disordered" evidence="4">
    <location>
        <begin position="410"/>
        <end position="447"/>
    </location>
</feature>
<dbReference type="PANTHER" id="PTHR45641">
    <property type="entry name" value="TETRATRICOPEPTIDE REPEAT PROTEIN (AFU_ORTHOLOGUE AFUA_6G03870)"/>
    <property type="match status" value="1"/>
</dbReference>
<proteinExistence type="predicted"/>
<dbReference type="Pfam" id="PF13374">
    <property type="entry name" value="TPR_10"/>
    <property type="match status" value="2"/>
</dbReference>
<dbReference type="Pfam" id="PF13424">
    <property type="entry name" value="TPR_12"/>
    <property type="match status" value="1"/>
</dbReference>
<feature type="repeat" description="TPR" evidence="3">
    <location>
        <begin position="185"/>
        <end position="218"/>
    </location>
</feature>
<keyword evidence="2 3" id="KW-0802">TPR repeat</keyword>
<dbReference type="PANTHER" id="PTHR45641:SF19">
    <property type="entry name" value="NEPHROCYSTIN-3"/>
    <property type="match status" value="1"/>
</dbReference>
<evidence type="ECO:0000256" key="3">
    <source>
        <dbReference type="PROSITE-ProRule" id="PRU00339"/>
    </source>
</evidence>
<evidence type="ECO:0000259" key="5">
    <source>
        <dbReference type="Pfam" id="PF17874"/>
    </source>
</evidence>
<feature type="compositionally biased region" description="Low complexity" evidence="4">
    <location>
        <begin position="902"/>
        <end position="926"/>
    </location>
</feature>